<accession>A0ABQ7H249</accession>
<sequence>MQRTGGTLVTCPSYAGKPFLHTSATAYASHAAKPLPPHSWIRGGLPALVCAPSPTPPAFLSRGDGFIGVQQLMRATKGSSAEGSTTTAPPTSLLGWEPPLWMGICSLLPVIIWGTAWVCTVGALHGAWASLWACTYLAATAWADIAPGSPPGTVDFTDM</sequence>
<gene>
    <name evidence="1" type="ORF">DUNSADRAFT_15128</name>
</gene>
<organism evidence="1 2">
    <name type="scientific">Dunaliella salina</name>
    <name type="common">Green alga</name>
    <name type="synonym">Protococcus salinus</name>
    <dbReference type="NCBI Taxonomy" id="3046"/>
    <lineage>
        <taxon>Eukaryota</taxon>
        <taxon>Viridiplantae</taxon>
        <taxon>Chlorophyta</taxon>
        <taxon>core chlorophytes</taxon>
        <taxon>Chlorophyceae</taxon>
        <taxon>CS clade</taxon>
        <taxon>Chlamydomonadales</taxon>
        <taxon>Dunaliellaceae</taxon>
        <taxon>Dunaliella</taxon>
    </lineage>
</organism>
<proteinExistence type="predicted"/>
<evidence type="ECO:0000313" key="2">
    <source>
        <dbReference type="Proteomes" id="UP000815325"/>
    </source>
</evidence>
<feature type="non-terminal residue" evidence="1">
    <location>
        <position position="159"/>
    </location>
</feature>
<dbReference type="Proteomes" id="UP000815325">
    <property type="component" value="Unassembled WGS sequence"/>
</dbReference>
<keyword evidence="2" id="KW-1185">Reference proteome</keyword>
<reference evidence="1" key="1">
    <citation type="submission" date="2017-08" db="EMBL/GenBank/DDBJ databases">
        <authorList>
            <person name="Polle J.E."/>
            <person name="Barry K."/>
            <person name="Cushman J."/>
            <person name="Schmutz J."/>
            <person name="Tran D."/>
            <person name="Hathwaick L.T."/>
            <person name="Yim W.C."/>
            <person name="Jenkins J."/>
            <person name="Mckie-Krisberg Z.M."/>
            <person name="Prochnik S."/>
            <person name="Lindquist E."/>
            <person name="Dockter R.B."/>
            <person name="Adam C."/>
            <person name="Molina H."/>
            <person name="Bunkerborg J."/>
            <person name="Jin E."/>
            <person name="Buchheim M."/>
            <person name="Magnuson J."/>
        </authorList>
    </citation>
    <scope>NUCLEOTIDE SEQUENCE</scope>
    <source>
        <strain evidence="1">CCAP 19/18</strain>
    </source>
</reference>
<evidence type="ECO:0000313" key="1">
    <source>
        <dbReference type="EMBL" id="KAF5840927.1"/>
    </source>
</evidence>
<comment type="caution">
    <text evidence="1">The sequence shown here is derived from an EMBL/GenBank/DDBJ whole genome shotgun (WGS) entry which is preliminary data.</text>
</comment>
<name>A0ABQ7H249_DUNSA</name>
<dbReference type="EMBL" id="MU069500">
    <property type="protein sequence ID" value="KAF5840927.1"/>
    <property type="molecule type" value="Genomic_DNA"/>
</dbReference>
<protein>
    <submittedName>
        <fullName evidence="1">Uncharacterized protein</fullName>
    </submittedName>
</protein>